<organism evidence="2 3">
    <name type="scientific">Haloarchaeobius iranensis</name>
    <dbReference type="NCBI Taxonomy" id="996166"/>
    <lineage>
        <taxon>Archaea</taxon>
        <taxon>Methanobacteriati</taxon>
        <taxon>Methanobacteriota</taxon>
        <taxon>Stenosarchaea group</taxon>
        <taxon>Halobacteria</taxon>
        <taxon>Halobacteriales</taxon>
        <taxon>Halorubellaceae</taxon>
        <taxon>Haloarchaeobius</taxon>
    </lineage>
</organism>
<reference evidence="2 3" key="1">
    <citation type="submission" date="2016-10" db="EMBL/GenBank/DDBJ databases">
        <authorList>
            <person name="de Groot N.N."/>
        </authorList>
    </citation>
    <scope>NUCLEOTIDE SEQUENCE [LARGE SCALE GENOMIC DNA]</scope>
    <source>
        <strain evidence="3">EB21,IBRC-M 10013,KCTC 4048</strain>
    </source>
</reference>
<dbReference type="Proteomes" id="UP000199370">
    <property type="component" value="Unassembled WGS sequence"/>
</dbReference>
<dbReference type="RefSeq" id="WP_089731896.1">
    <property type="nucleotide sequence ID" value="NZ_FNIA01000004.1"/>
</dbReference>
<keyword evidence="3" id="KW-1185">Reference proteome</keyword>
<dbReference type="AlphaFoldDB" id="A0A1G9UGU2"/>
<name>A0A1G9UGU2_9EURY</name>
<dbReference type="EMBL" id="FNIA01000004">
    <property type="protein sequence ID" value="SDM59129.1"/>
    <property type="molecule type" value="Genomic_DNA"/>
</dbReference>
<protein>
    <submittedName>
        <fullName evidence="2">Uncharacterized protein</fullName>
    </submittedName>
</protein>
<evidence type="ECO:0000313" key="2">
    <source>
        <dbReference type="EMBL" id="SDM59129.1"/>
    </source>
</evidence>
<proteinExistence type="predicted"/>
<evidence type="ECO:0000256" key="1">
    <source>
        <dbReference type="SAM" id="MobiDB-lite"/>
    </source>
</evidence>
<feature type="region of interest" description="Disordered" evidence="1">
    <location>
        <begin position="1"/>
        <end position="26"/>
    </location>
</feature>
<gene>
    <name evidence="2" type="ORF">SAMN05192554_104121</name>
</gene>
<sequence length="148" mass="16297">MAPASRTRTVDDPARLSPSLEPRPLTGETVAVDVDEQLLRAARSALGYLEDSDRTTDTGAYVVDAVRMRVESLTARVEALPHDQFTARFDASDVVLLVTGLFGVARHYADADDLRAADFHRERAGQLLDVLVEQRPDLVKNLRRVAAN</sequence>
<accession>A0A1G9UGU2</accession>
<evidence type="ECO:0000313" key="3">
    <source>
        <dbReference type="Proteomes" id="UP000199370"/>
    </source>
</evidence>